<evidence type="ECO:0000256" key="3">
    <source>
        <dbReference type="ARBA" id="ARBA00011049"/>
    </source>
</evidence>
<dbReference type="Pfam" id="PF01052">
    <property type="entry name" value="FliMN_C"/>
    <property type="match status" value="1"/>
</dbReference>
<accession>A0A3A4R908</accession>
<keyword evidence="8" id="KW-0472">Membrane</keyword>
<comment type="subcellular location">
    <subcellularLocation>
        <location evidence="1">Bacterial flagellum basal body</location>
    </subcellularLocation>
    <subcellularLocation>
        <location evidence="2">Cell membrane</location>
        <topology evidence="2">Peripheral membrane protein</topology>
    </subcellularLocation>
</comment>
<evidence type="ECO:0000313" key="14">
    <source>
        <dbReference type="Proteomes" id="UP000266426"/>
    </source>
</evidence>
<keyword evidence="13" id="KW-0966">Cell projection</keyword>
<name>A0A3A4R908_9BACT</name>
<dbReference type="SUPFAM" id="SSF101801">
    <property type="entry name" value="Surface presentation of antigens (SPOA)"/>
    <property type="match status" value="1"/>
</dbReference>
<sequence length="326" mass="36346">MADILSQDEVDALLNAVSTGDVGIKKCQHEVQRHKKDVNVYDFKRPEMISKDQIRTLQMVHENFARYLSNFMSAYLRTVVEINLAAVDQLTYGEFVMSLPNPTYMSILSMAPLEGSTIFEVNPVLVFTIVDRLLGGVGKAPHEIRLFTDIEQRIIGSVIEKALHGLTEAWEHVAHINFEVIDKEMNPQFCQILANNETVASMTLEVKIGETSGIISICIPYISLEPLIDKLSAQHLIGASQKKITDEQKRNLLRNISAASLQVSFEIGRTILTLQELLDLRKGDVIVLDKSIKELNTMSVEGNPKFLGVPGLTGTKKGFLIQAVKE</sequence>
<dbReference type="PANTHER" id="PTHR30034">
    <property type="entry name" value="FLAGELLAR MOTOR SWITCH PROTEIN FLIM"/>
    <property type="match status" value="1"/>
</dbReference>
<dbReference type="InterPro" id="IPR028976">
    <property type="entry name" value="CheC-like_sf"/>
</dbReference>
<organism evidence="13 14">
    <name type="scientific">Candidatus Auribacter fodinae</name>
    <dbReference type="NCBI Taxonomy" id="2093366"/>
    <lineage>
        <taxon>Bacteria</taxon>
        <taxon>Pseudomonadati</taxon>
        <taxon>Candidatus Auribacterota</taxon>
        <taxon>Candidatus Auribacteria</taxon>
        <taxon>Candidatus Auribacterales</taxon>
        <taxon>Candidatus Auribacteraceae</taxon>
        <taxon>Candidatus Auribacter</taxon>
    </lineage>
</organism>
<proteinExistence type="inferred from homology"/>
<evidence type="ECO:0000313" key="13">
    <source>
        <dbReference type="EMBL" id="RJP61237.1"/>
    </source>
</evidence>
<dbReference type="GO" id="GO:0071978">
    <property type="term" value="P:bacterial-type flagellum-dependent swarming motility"/>
    <property type="evidence" value="ECO:0007669"/>
    <property type="project" value="TreeGrafter"/>
</dbReference>
<dbReference type="InterPro" id="IPR001689">
    <property type="entry name" value="Flag_FliM"/>
</dbReference>
<comment type="function">
    <text evidence="10">FliM is one of three proteins (FliG, FliN, FliM) that forms the rotor-mounted switch complex (C ring), located at the base of the basal body. This complex interacts with the CheY and CheZ chemotaxis proteins, in addition to contacting components of the motor that determine the direction of flagellar rotation.</text>
</comment>
<reference evidence="13 14" key="1">
    <citation type="journal article" date="2017" name="ISME J.">
        <title>Energy and carbon metabolisms in a deep terrestrial subsurface fluid microbial community.</title>
        <authorList>
            <person name="Momper L."/>
            <person name="Jungbluth S.P."/>
            <person name="Lee M.D."/>
            <person name="Amend J.P."/>
        </authorList>
    </citation>
    <scope>NUCLEOTIDE SEQUENCE [LARGE SCALE GENOMIC DNA]</scope>
    <source>
        <strain evidence="13">SURF_26</strain>
    </source>
</reference>
<gene>
    <name evidence="13" type="primary">fliM</name>
    <name evidence="13" type="ORF">C4541_02560</name>
</gene>
<dbReference type="NCBIfam" id="TIGR01397">
    <property type="entry name" value="fliM_switch"/>
    <property type="match status" value="1"/>
</dbReference>
<dbReference type="Proteomes" id="UP000266426">
    <property type="component" value="Unassembled WGS sequence"/>
</dbReference>
<dbReference type="EMBL" id="QZJZ01000015">
    <property type="protein sequence ID" value="RJP61237.1"/>
    <property type="molecule type" value="Genomic_DNA"/>
</dbReference>
<keyword evidence="9" id="KW-0975">Bacterial flagellum</keyword>
<dbReference type="SUPFAM" id="SSF103039">
    <property type="entry name" value="CheC-like"/>
    <property type="match status" value="1"/>
</dbReference>
<evidence type="ECO:0000256" key="10">
    <source>
        <dbReference type="ARBA" id="ARBA00025044"/>
    </source>
</evidence>
<evidence type="ECO:0000256" key="8">
    <source>
        <dbReference type="ARBA" id="ARBA00023136"/>
    </source>
</evidence>
<evidence type="ECO:0000256" key="9">
    <source>
        <dbReference type="ARBA" id="ARBA00023143"/>
    </source>
</evidence>
<feature type="domain" description="Flagellar motor switch protein FliN-like C-terminal" evidence="12">
    <location>
        <begin position="255"/>
        <end position="322"/>
    </location>
</feature>
<keyword evidence="13" id="KW-0969">Cilium</keyword>
<dbReference type="InterPro" id="IPR001543">
    <property type="entry name" value="FliN-like_C"/>
</dbReference>
<dbReference type="GO" id="GO:0050918">
    <property type="term" value="P:positive chemotaxis"/>
    <property type="evidence" value="ECO:0007669"/>
    <property type="project" value="TreeGrafter"/>
</dbReference>
<evidence type="ECO:0000256" key="7">
    <source>
        <dbReference type="ARBA" id="ARBA00022779"/>
    </source>
</evidence>
<dbReference type="Gene3D" id="3.40.1550.10">
    <property type="entry name" value="CheC-like"/>
    <property type="match status" value="1"/>
</dbReference>
<dbReference type="PRINTS" id="PR00955">
    <property type="entry name" value="FLGMOTORFLIM"/>
</dbReference>
<protein>
    <recommendedName>
        <fullName evidence="4 11">Flagellar motor switch protein FliM</fullName>
    </recommendedName>
</protein>
<evidence type="ECO:0000256" key="11">
    <source>
        <dbReference type="NCBIfam" id="TIGR01397"/>
    </source>
</evidence>
<dbReference type="GO" id="GO:0005886">
    <property type="term" value="C:plasma membrane"/>
    <property type="evidence" value="ECO:0007669"/>
    <property type="project" value="UniProtKB-SubCell"/>
</dbReference>
<dbReference type="PIRSF" id="PIRSF002888">
    <property type="entry name" value="FliM"/>
    <property type="match status" value="1"/>
</dbReference>
<keyword evidence="7" id="KW-0283">Flagellar rotation</keyword>
<dbReference type="InterPro" id="IPR036429">
    <property type="entry name" value="SpoA-like_sf"/>
</dbReference>
<evidence type="ECO:0000256" key="6">
    <source>
        <dbReference type="ARBA" id="ARBA00022500"/>
    </source>
</evidence>
<dbReference type="GO" id="GO:0003774">
    <property type="term" value="F:cytoskeletal motor activity"/>
    <property type="evidence" value="ECO:0007669"/>
    <property type="project" value="InterPro"/>
</dbReference>
<evidence type="ECO:0000256" key="1">
    <source>
        <dbReference type="ARBA" id="ARBA00004117"/>
    </source>
</evidence>
<dbReference type="CDD" id="cd17908">
    <property type="entry name" value="FliM"/>
    <property type="match status" value="1"/>
</dbReference>
<dbReference type="Gene3D" id="2.30.330.10">
    <property type="entry name" value="SpoA-like"/>
    <property type="match status" value="1"/>
</dbReference>
<evidence type="ECO:0000259" key="12">
    <source>
        <dbReference type="Pfam" id="PF01052"/>
    </source>
</evidence>
<comment type="caution">
    <text evidence="13">The sequence shown here is derived from an EMBL/GenBank/DDBJ whole genome shotgun (WGS) entry which is preliminary data.</text>
</comment>
<keyword evidence="5" id="KW-1003">Cell membrane</keyword>
<comment type="similarity">
    <text evidence="3">Belongs to the FliM family.</text>
</comment>
<evidence type="ECO:0000256" key="4">
    <source>
        <dbReference type="ARBA" id="ARBA00021898"/>
    </source>
</evidence>
<dbReference type="AlphaFoldDB" id="A0A3A4R908"/>
<keyword evidence="6" id="KW-0145">Chemotaxis</keyword>
<dbReference type="Pfam" id="PF02154">
    <property type="entry name" value="FliM"/>
    <property type="match status" value="1"/>
</dbReference>
<dbReference type="GO" id="GO:0009425">
    <property type="term" value="C:bacterial-type flagellum basal body"/>
    <property type="evidence" value="ECO:0007669"/>
    <property type="project" value="UniProtKB-SubCell"/>
</dbReference>
<evidence type="ECO:0000256" key="2">
    <source>
        <dbReference type="ARBA" id="ARBA00004202"/>
    </source>
</evidence>
<evidence type="ECO:0000256" key="5">
    <source>
        <dbReference type="ARBA" id="ARBA00022475"/>
    </source>
</evidence>
<keyword evidence="13" id="KW-0282">Flagellum</keyword>
<dbReference type="PANTHER" id="PTHR30034:SF6">
    <property type="entry name" value="YOP PROTEINS TRANSLOCATION PROTEIN Q"/>
    <property type="match status" value="1"/>
</dbReference>